<comment type="caution">
    <text evidence="1">The sequence shown here is derived from an EMBL/GenBank/DDBJ whole genome shotgun (WGS) entry which is preliminary data.</text>
</comment>
<organism evidence="1 2">
    <name type="scientific">Dactylosporangium salmoneum</name>
    <dbReference type="NCBI Taxonomy" id="53361"/>
    <lineage>
        <taxon>Bacteria</taxon>
        <taxon>Bacillati</taxon>
        <taxon>Actinomycetota</taxon>
        <taxon>Actinomycetes</taxon>
        <taxon>Micromonosporales</taxon>
        <taxon>Micromonosporaceae</taxon>
        <taxon>Dactylosporangium</taxon>
    </lineage>
</organism>
<evidence type="ECO:0000313" key="1">
    <source>
        <dbReference type="EMBL" id="GAA2341612.1"/>
    </source>
</evidence>
<accession>A0ABN3G0F8</accession>
<keyword evidence="2" id="KW-1185">Reference proteome</keyword>
<dbReference type="Gene3D" id="3.40.50.2000">
    <property type="entry name" value="Glycogen Phosphorylase B"/>
    <property type="match status" value="1"/>
</dbReference>
<gene>
    <name evidence="1" type="ORF">GCM10010170_025200</name>
</gene>
<dbReference type="EMBL" id="BAAARV010000021">
    <property type="protein sequence ID" value="GAA2341612.1"/>
    <property type="molecule type" value="Genomic_DNA"/>
</dbReference>
<sequence length="83" mass="8487">MNAQRVAAAGAGIVIDDPAEAGAAVRTLLTCPTYRNSAQCVGDQIRRAPDAGGLVRAPQPALVHATVAQGSCGHVVPDATRRR</sequence>
<dbReference type="SUPFAM" id="SSF53756">
    <property type="entry name" value="UDP-Glycosyltransferase/glycogen phosphorylase"/>
    <property type="match status" value="1"/>
</dbReference>
<dbReference type="Proteomes" id="UP001501444">
    <property type="component" value="Unassembled WGS sequence"/>
</dbReference>
<proteinExistence type="predicted"/>
<name>A0ABN3G0F8_9ACTN</name>
<protein>
    <submittedName>
        <fullName evidence="1">Uncharacterized protein</fullName>
    </submittedName>
</protein>
<evidence type="ECO:0000313" key="2">
    <source>
        <dbReference type="Proteomes" id="UP001501444"/>
    </source>
</evidence>
<reference evidence="1 2" key="1">
    <citation type="journal article" date="2019" name="Int. J. Syst. Evol. Microbiol.">
        <title>The Global Catalogue of Microorganisms (GCM) 10K type strain sequencing project: providing services to taxonomists for standard genome sequencing and annotation.</title>
        <authorList>
            <consortium name="The Broad Institute Genomics Platform"/>
            <consortium name="The Broad Institute Genome Sequencing Center for Infectious Disease"/>
            <person name="Wu L."/>
            <person name="Ma J."/>
        </authorList>
    </citation>
    <scope>NUCLEOTIDE SEQUENCE [LARGE SCALE GENOMIC DNA]</scope>
    <source>
        <strain evidence="1 2">JCM 3272</strain>
    </source>
</reference>